<comment type="caution">
    <text evidence="4">The sequence shown here is derived from an EMBL/GenBank/DDBJ whole genome shotgun (WGS) entry which is preliminary data.</text>
</comment>
<dbReference type="SMART" id="SM00727">
    <property type="entry name" value="STI1"/>
    <property type="match status" value="2"/>
</dbReference>
<dbReference type="Gene3D" id="1.10.260.100">
    <property type="match status" value="2"/>
</dbReference>
<proteinExistence type="predicted"/>
<protein>
    <recommendedName>
        <fullName evidence="3">STI1 domain-containing protein</fullName>
    </recommendedName>
</protein>
<feature type="region of interest" description="Disordered" evidence="2">
    <location>
        <begin position="27"/>
        <end position="49"/>
    </location>
</feature>
<evidence type="ECO:0000259" key="3">
    <source>
        <dbReference type="SMART" id="SM00727"/>
    </source>
</evidence>
<feature type="compositionally biased region" description="Low complexity" evidence="2">
    <location>
        <begin position="105"/>
        <end position="122"/>
    </location>
</feature>
<accession>A0A1Y2CLA0</accession>
<organism evidence="4 5">
    <name type="scientific">Rhizoclosmatium globosum</name>
    <dbReference type="NCBI Taxonomy" id="329046"/>
    <lineage>
        <taxon>Eukaryota</taxon>
        <taxon>Fungi</taxon>
        <taxon>Fungi incertae sedis</taxon>
        <taxon>Chytridiomycota</taxon>
        <taxon>Chytridiomycota incertae sedis</taxon>
        <taxon>Chytridiomycetes</taxon>
        <taxon>Chytridiales</taxon>
        <taxon>Chytriomycetaceae</taxon>
        <taxon>Rhizoclosmatium</taxon>
    </lineage>
</organism>
<feature type="domain" description="STI1" evidence="3">
    <location>
        <begin position="229"/>
        <end position="270"/>
    </location>
</feature>
<dbReference type="AlphaFoldDB" id="A0A1Y2CLA0"/>
<dbReference type="Pfam" id="PF17830">
    <property type="entry name" value="STI1-HOP_DP"/>
    <property type="match status" value="1"/>
</dbReference>
<dbReference type="OrthoDB" id="71407at2759"/>
<reference evidence="4 5" key="1">
    <citation type="submission" date="2016-07" db="EMBL/GenBank/DDBJ databases">
        <title>Pervasive Adenine N6-methylation of Active Genes in Fungi.</title>
        <authorList>
            <consortium name="DOE Joint Genome Institute"/>
            <person name="Mondo S.J."/>
            <person name="Dannebaum R.O."/>
            <person name="Kuo R.C."/>
            <person name="Labutti K."/>
            <person name="Haridas S."/>
            <person name="Kuo A."/>
            <person name="Salamov A."/>
            <person name="Ahrendt S.R."/>
            <person name="Lipzen A."/>
            <person name="Sullivan W."/>
            <person name="Andreopoulos W.B."/>
            <person name="Clum A."/>
            <person name="Lindquist E."/>
            <person name="Daum C."/>
            <person name="Ramamoorthy G.K."/>
            <person name="Gryganskyi A."/>
            <person name="Culley D."/>
            <person name="Magnuson J.K."/>
            <person name="James T.Y."/>
            <person name="O'Malley M.A."/>
            <person name="Stajich J.E."/>
            <person name="Spatafora J.W."/>
            <person name="Visel A."/>
            <person name="Grigoriev I.V."/>
        </authorList>
    </citation>
    <scope>NUCLEOTIDE SEQUENCE [LARGE SCALE GENOMIC DNA]</scope>
    <source>
        <strain evidence="4 5">JEL800</strain>
    </source>
</reference>
<dbReference type="InterPro" id="IPR006636">
    <property type="entry name" value="STI1_HS-bd"/>
</dbReference>
<feature type="compositionally biased region" description="Basic and acidic residues" evidence="2">
    <location>
        <begin position="89"/>
        <end position="100"/>
    </location>
</feature>
<gene>
    <name evidence="4" type="ORF">BCR33DRAFT_77967</name>
</gene>
<name>A0A1Y2CLA0_9FUNG</name>
<dbReference type="EMBL" id="MCGO01000013">
    <property type="protein sequence ID" value="ORY47746.1"/>
    <property type="molecule type" value="Genomic_DNA"/>
</dbReference>
<keyword evidence="5" id="KW-1185">Reference proteome</keyword>
<dbReference type="Proteomes" id="UP000193642">
    <property type="component" value="Unassembled WGS sequence"/>
</dbReference>
<feature type="domain" description="STI1" evidence="3">
    <location>
        <begin position="172"/>
        <end position="212"/>
    </location>
</feature>
<evidence type="ECO:0000256" key="1">
    <source>
        <dbReference type="ARBA" id="ARBA00022737"/>
    </source>
</evidence>
<dbReference type="InterPro" id="IPR041243">
    <property type="entry name" value="STI1/HOP_DP"/>
</dbReference>
<feature type="region of interest" description="Disordered" evidence="2">
    <location>
        <begin position="76"/>
        <end position="135"/>
    </location>
</feature>
<sequence length="283" mass="32164">MLNYDDHDIPPPLEDMSEDLKLRRIQSTLAPLKKESNKAKPTKVHASSELLNMEKADKYYASEAMPPIASLDLNAKKSSSMMAPSTKPLDQEQKPKKEFSGLKGGFFSKPTTTTKKSAMKPAVIETIKPTKPASTKNENLVFSEVQEAMSSKLKNSSKDWMTTDFLTQIEKDPVLAKAFEDSEFQRAIDAMTKNPQAFTKYAKERPDLMDAIEDLPDFEKELIRKVQTDPELQEILKDPRVMKILMSRDQKSPEFQQALRSKDPEIRRKIEKLVSVGFLSIQH</sequence>
<evidence type="ECO:0000256" key="2">
    <source>
        <dbReference type="SAM" id="MobiDB-lite"/>
    </source>
</evidence>
<keyword evidence="1" id="KW-0677">Repeat</keyword>
<evidence type="ECO:0000313" key="5">
    <source>
        <dbReference type="Proteomes" id="UP000193642"/>
    </source>
</evidence>
<evidence type="ECO:0000313" key="4">
    <source>
        <dbReference type="EMBL" id="ORY47746.1"/>
    </source>
</evidence>